<accession>A0A437LXL8</accession>
<comment type="caution">
    <text evidence="5">The sequence shown here is derived from an EMBL/GenBank/DDBJ whole genome shotgun (WGS) entry which is preliminary data.</text>
</comment>
<reference evidence="5 6" key="1">
    <citation type="submission" date="2019-01" db="EMBL/GenBank/DDBJ databases">
        <authorList>
            <person name="Chen W.-M."/>
        </authorList>
    </citation>
    <scope>NUCLEOTIDE SEQUENCE [LARGE SCALE GENOMIC DNA]</scope>
    <source>
        <strain evidence="5 6">CCP-7</strain>
    </source>
</reference>
<dbReference type="Proteomes" id="UP000282971">
    <property type="component" value="Unassembled WGS sequence"/>
</dbReference>
<dbReference type="SUPFAM" id="SSF46785">
    <property type="entry name" value="Winged helix' DNA-binding domain"/>
    <property type="match status" value="1"/>
</dbReference>
<dbReference type="Gene3D" id="1.10.10.10">
    <property type="entry name" value="Winged helix-like DNA-binding domain superfamily/Winged helix DNA-binding domain"/>
    <property type="match status" value="1"/>
</dbReference>
<evidence type="ECO:0000256" key="2">
    <source>
        <dbReference type="ARBA" id="ARBA00023125"/>
    </source>
</evidence>
<evidence type="ECO:0000256" key="3">
    <source>
        <dbReference type="ARBA" id="ARBA00023163"/>
    </source>
</evidence>
<gene>
    <name evidence="5" type="ORF">EOD43_17745</name>
</gene>
<dbReference type="InterPro" id="IPR036390">
    <property type="entry name" value="WH_DNA-bd_sf"/>
</dbReference>
<dbReference type="GO" id="GO:0003700">
    <property type="term" value="F:DNA-binding transcription factor activity"/>
    <property type="evidence" value="ECO:0007669"/>
    <property type="project" value="InterPro"/>
</dbReference>
<dbReference type="InterPro" id="IPR023187">
    <property type="entry name" value="Tscrpt_reg_MarR-type_CS"/>
</dbReference>
<evidence type="ECO:0000313" key="6">
    <source>
        <dbReference type="Proteomes" id="UP000282971"/>
    </source>
</evidence>
<dbReference type="GO" id="GO:0006950">
    <property type="term" value="P:response to stress"/>
    <property type="evidence" value="ECO:0007669"/>
    <property type="project" value="TreeGrafter"/>
</dbReference>
<dbReference type="PANTHER" id="PTHR33164">
    <property type="entry name" value="TRANSCRIPTIONAL REGULATOR, MARR FAMILY"/>
    <property type="match status" value="1"/>
</dbReference>
<dbReference type="InterPro" id="IPR039422">
    <property type="entry name" value="MarR/SlyA-like"/>
</dbReference>
<dbReference type="Pfam" id="PF01047">
    <property type="entry name" value="MarR"/>
    <property type="match status" value="1"/>
</dbReference>
<protein>
    <submittedName>
        <fullName evidence="5">MarR family transcriptional regulator</fullName>
    </submittedName>
</protein>
<dbReference type="GO" id="GO:0003677">
    <property type="term" value="F:DNA binding"/>
    <property type="evidence" value="ECO:0007669"/>
    <property type="project" value="UniProtKB-KW"/>
</dbReference>
<dbReference type="RefSeq" id="WP_164857311.1">
    <property type="nucleotide sequence ID" value="NZ_SACN01000003.1"/>
</dbReference>
<evidence type="ECO:0000259" key="4">
    <source>
        <dbReference type="Pfam" id="PF01047"/>
    </source>
</evidence>
<dbReference type="EMBL" id="SACN01000003">
    <property type="protein sequence ID" value="RVT90150.1"/>
    <property type="molecule type" value="Genomic_DNA"/>
</dbReference>
<evidence type="ECO:0000256" key="1">
    <source>
        <dbReference type="ARBA" id="ARBA00023015"/>
    </source>
</evidence>
<proteinExistence type="predicted"/>
<feature type="domain" description="HTH marR-type" evidence="4">
    <location>
        <begin position="58"/>
        <end position="98"/>
    </location>
</feature>
<dbReference type="AlphaFoldDB" id="A0A437LXL8"/>
<dbReference type="PANTHER" id="PTHR33164:SF43">
    <property type="entry name" value="HTH-TYPE TRANSCRIPTIONAL REPRESSOR YETL"/>
    <property type="match status" value="1"/>
</dbReference>
<dbReference type="InterPro" id="IPR000835">
    <property type="entry name" value="HTH_MarR-typ"/>
</dbReference>
<name>A0A437LXL8_9SPHN</name>
<keyword evidence="1" id="KW-0805">Transcription regulation</keyword>
<organism evidence="5 6">
    <name type="scientific">Sphingomonas crocodyli</name>
    <dbReference type="NCBI Taxonomy" id="1979270"/>
    <lineage>
        <taxon>Bacteria</taxon>
        <taxon>Pseudomonadati</taxon>
        <taxon>Pseudomonadota</taxon>
        <taxon>Alphaproteobacteria</taxon>
        <taxon>Sphingomonadales</taxon>
        <taxon>Sphingomonadaceae</taxon>
        <taxon>Sphingomonas</taxon>
    </lineage>
</organism>
<dbReference type="InterPro" id="IPR036388">
    <property type="entry name" value="WH-like_DNA-bd_sf"/>
</dbReference>
<dbReference type="PRINTS" id="PR00598">
    <property type="entry name" value="HTHMARR"/>
</dbReference>
<keyword evidence="2" id="KW-0238">DNA-binding</keyword>
<dbReference type="PROSITE" id="PS01117">
    <property type="entry name" value="HTH_MARR_1"/>
    <property type="match status" value="1"/>
</dbReference>
<evidence type="ECO:0000313" key="5">
    <source>
        <dbReference type="EMBL" id="RVT90150.1"/>
    </source>
</evidence>
<keyword evidence="3" id="KW-0804">Transcription</keyword>
<sequence>MIEIAWQQPSLPDKERCNLALHAFARLMNAEAMAFISNPSGASIVSQLLDAHDAGRNVHVGELTRSSQLSVTATLRRLDQLEKDGFIRRSRDPHDGRSRLVAITAKGRDCALRAAWEIEMAGFGYSD</sequence>
<keyword evidence="6" id="KW-1185">Reference proteome</keyword>